<protein>
    <submittedName>
        <fullName evidence="2">Uncharacterized protein</fullName>
    </submittedName>
</protein>
<evidence type="ECO:0000313" key="3">
    <source>
        <dbReference type="Proteomes" id="UP000316426"/>
    </source>
</evidence>
<dbReference type="RefSeq" id="WP_145113581.1">
    <property type="nucleotide sequence ID" value="NZ_CP036349.1"/>
</dbReference>
<reference evidence="2 3" key="1">
    <citation type="submission" date="2019-02" db="EMBL/GenBank/DDBJ databases">
        <title>Deep-cultivation of Planctomycetes and their phenomic and genomic characterization uncovers novel biology.</title>
        <authorList>
            <person name="Wiegand S."/>
            <person name="Jogler M."/>
            <person name="Boedeker C."/>
            <person name="Pinto D."/>
            <person name="Vollmers J."/>
            <person name="Rivas-Marin E."/>
            <person name="Kohn T."/>
            <person name="Peeters S.H."/>
            <person name="Heuer A."/>
            <person name="Rast P."/>
            <person name="Oberbeckmann S."/>
            <person name="Bunk B."/>
            <person name="Jeske O."/>
            <person name="Meyerdierks A."/>
            <person name="Storesund J.E."/>
            <person name="Kallscheuer N."/>
            <person name="Luecker S."/>
            <person name="Lage O.M."/>
            <person name="Pohl T."/>
            <person name="Merkel B.J."/>
            <person name="Hornburger P."/>
            <person name="Mueller R.-W."/>
            <person name="Bruemmer F."/>
            <person name="Labrenz M."/>
            <person name="Spormann A.M."/>
            <person name="Op den Camp H."/>
            <person name="Overmann J."/>
            <person name="Amann R."/>
            <person name="Jetten M.S.M."/>
            <person name="Mascher T."/>
            <person name="Medema M.H."/>
            <person name="Devos D.P."/>
            <person name="Kaster A.-K."/>
            <person name="Ovreas L."/>
            <person name="Rohde M."/>
            <person name="Galperin M.Y."/>
            <person name="Jogler C."/>
        </authorList>
    </citation>
    <scope>NUCLEOTIDE SEQUENCE [LARGE SCALE GENOMIC DNA]</scope>
    <source>
        <strain evidence="2 3">Spa11</strain>
    </source>
</reference>
<evidence type="ECO:0000256" key="1">
    <source>
        <dbReference type="SAM" id="SignalP"/>
    </source>
</evidence>
<accession>A0A518KAL2</accession>
<organism evidence="2 3">
    <name type="scientific">Botrimarina mediterranea</name>
    <dbReference type="NCBI Taxonomy" id="2528022"/>
    <lineage>
        <taxon>Bacteria</taxon>
        <taxon>Pseudomonadati</taxon>
        <taxon>Planctomycetota</taxon>
        <taxon>Planctomycetia</taxon>
        <taxon>Pirellulales</taxon>
        <taxon>Lacipirellulaceae</taxon>
        <taxon>Botrimarina</taxon>
    </lineage>
</organism>
<evidence type="ECO:0000313" key="2">
    <source>
        <dbReference type="EMBL" id="QDV74833.1"/>
    </source>
</evidence>
<keyword evidence="3" id="KW-1185">Reference proteome</keyword>
<feature type="signal peptide" evidence="1">
    <location>
        <begin position="1"/>
        <end position="20"/>
    </location>
</feature>
<dbReference type="Proteomes" id="UP000316426">
    <property type="component" value="Chromosome"/>
</dbReference>
<sequence length="284" mass="31084" precursor="true">MTRQLASLVLALALPLCVLAEEGGKHLLQYKFKTGDTLRWEVDQRSSVTNSMEGTTQEAQTKTVSLKVWKVIDVTPDGEIEFLNLVERVRMENKLPDRAAMVFDSTSGEEPPPGFEDAARAVGVPLSSIRMSPRGEVKGRDIKHHQPAADPHEQVTLLLPEGPIAIGDSWNQPIDVLVKVGDGGQKTIAARRKHTLKSVSAGVATIQSEFQVISPTTPEIDGQMAHRMVKGEIRFDIDNGRILSQRLDVDRRVLGFAGATSSMHLLTRLEEKLLDGPTSVASKP</sequence>
<feature type="chain" id="PRO_5021847332" evidence="1">
    <location>
        <begin position="21"/>
        <end position="284"/>
    </location>
</feature>
<dbReference type="AlphaFoldDB" id="A0A518KAL2"/>
<proteinExistence type="predicted"/>
<dbReference type="EMBL" id="CP036349">
    <property type="protein sequence ID" value="QDV74833.1"/>
    <property type="molecule type" value="Genomic_DNA"/>
</dbReference>
<keyword evidence="1" id="KW-0732">Signal</keyword>
<gene>
    <name evidence="2" type="ORF">Spa11_30420</name>
</gene>
<dbReference type="KEGG" id="bmei:Spa11_30420"/>
<name>A0A518KAL2_9BACT</name>